<reference evidence="1 2" key="1">
    <citation type="submission" date="2023-08" db="EMBL/GenBank/DDBJ databases">
        <authorList>
            <person name="Girao M."/>
            <person name="Carvalho M.F."/>
        </authorList>
    </citation>
    <scope>NUCLEOTIDE SEQUENCE [LARGE SCALE GENOMIC DNA]</scope>
    <source>
        <strain evidence="1 2">CT-R113</strain>
    </source>
</reference>
<keyword evidence="2" id="KW-1185">Reference proteome</keyword>
<name>A0ABU7KD99_9ACTN</name>
<dbReference type="Proteomes" id="UP001356095">
    <property type="component" value="Unassembled WGS sequence"/>
</dbReference>
<evidence type="ECO:0008006" key="3">
    <source>
        <dbReference type="Google" id="ProtNLM"/>
    </source>
</evidence>
<dbReference type="RefSeq" id="WP_330093975.1">
    <property type="nucleotide sequence ID" value="NZ_JAUZMY010000026.1"/>
</dbReference>
<comment type="caution">
    <text evidence="1">The sequence shown here is derived from an EMBL/GenBank/DDBJ whole genome shotgun (WGS) entry which is preliminary data.</text>
</comment>
<accession>A0ABU7KD99</accession>
<proteinExistence type="predicted"/>
<sequence length="175" mass="18118">MREDLKKATAIGGFVGLQKALAAAETELAPTETVNAAGAGNLDGKACAIIATNRRVLFVSAGLFGRTSTSSVVLPVAGVERGRGKLTLNTAGGDRTVRVISGARELEKAVLDPAGGPVKTWVEASEGQTPKGADHPLVQKPLATLAKQLDQGKITPEEYAGRRAEVLAQVEHLGK</sequence>
<evidence type="ECO:0000313" key="2">
    <source>
        <dbReference type="Proteomes" id="UP001356095"/>
    </source>
</evidence>
<gene>
    <name evidence="1" type="ORF">Q8791_23595</name>
</gene>
<protein>
    <recommendedName>
        <fullName evidence="3">SHOCT domain-containing protein</fullName>
    </recommendedName>
</protein>
<evidence type="ECO:0000313" key="1">
    <source>
        <dbReference type="EMBL" id="MEE2040206.1"/>
    </source>
</evidence>
<dbReference type="EMBL" id="JAUZMY010000026">
    <property type="protein sequence ID" value="MEE2040206.1"/>
    <property type="molecule type" value="Genomic_DNA"/>
</dbReference>
<organism evidence="1 2">
    <name type="scientific">Nocardiopsis codii</name>
    <dbReference type="NCBI Taxonomy" id="3065942"/>
    <lineage>
        <taxon>Bacteria</taxon>
        <taxon>Bacillati</taxon>
        <taxon>Actinomycetota</taxon>
        <taxon>Actinomycetes</taxon>
        <taxon>Streptosporangiales</taxon>
        <taxon>Nocardiopsidaceae</taxon>
        <taxon>Nocardiopsis</taxon>
    </lineage>
</organism>